<feature type="compositionally biased region" description="Polar residues" evidence="1">
    <location>
        <begin position="387"/>
        <end position="402"/>
    </location>
</feature>
<dbReference type="OrthoDB" id="333710at2759"/>
<feature type="region of interest" description="Disordered" evidence="1">
    <location>
        <begin position="665"/>
        <end position="694"/>
    </location>
</feature>
<feature type="compositionally biased region" description="Low complexity" evidence="1">
    <location>
        <begin position="1"/>
        <end position="18"/>
    </location>
</feature>
<name>A0A2C6KUG9_9APIC</name>
<feature type="region of interest" description="Disordered" evidence="1">
    <location>
        <begin position="175"/>
        <end position="195"/>
    </location>
</feature>
<feature type="region of interest" description="Disordered" evidence="1">
    <location>
        <begin position="329"/>
        <end position="468"/>
    </location>
</feature>
<dbReference type="Proteomes" id="UP000221165">
    <property type="component" value="Unassembled WGS sequence"/>
</dbReference>
<feature type="compositionally biased region" description="Basic and acidic residues" evidence="1">
    <location>
        <begin position="354"/>
        <end position="367"/>
    </location>
</feature>
<evidence type="ECO:0000313" key="3">
    <source>
        <dbReference type="Proteomes" id="UP000221165"/>
    </source>
</evidence>
<feature type="region of interest" description="Disordered" evidence="1">
    <location>
        <begin position="1"/>
        <end position="85"/>
    </location>
</feature>
<evidence type="ECO:0000313" key="2">
    <source>
        <dbReference type="EMBL" id="PHJ19998.1"/>
    </source>
</evidence>
<protein>
    <submittedName>
        <fullName evidence="2">Uncharacterized protein</fullName>
    </submittedName>
</protein>
<feature type="region of interest" description="Disordered" evidence="1">
    <location>
        <begin position="769"/>
        <end position="795"/>
    </location>
</feature>
<feature type="compositionally biased region" description="Basic and acidic residues" evidence="1">
    <location>
        <begin position="19"/>
        <end position="30"/>
    </location>
</feature>
<dbReference type="VEuPathDB" id="ToxoDB:CSUI_006157"/>
<proteinExistence type="predicted"/>
<feature type="compositionally biased region" description="Basic and acidic residues" evidence="1">
    <location>
        <begin position="825"/>
        <end position="855"/>
    </location>
</feature>
<feature type="compositionally biased region" description="Polar residues" evidence="1">
    <location>
        <begin position="181"/>
        <end position="192"/>
    </location>
</feature>
<dbReference type="RefSeq" id="XP_067921690.1">
    <property type="nucleotide sequence ID" value="XM_068066321.1"/>
</dbReference>
<sequence length="1310" mass="141007">MQQPASQAAPEQLPQQLARRTEQQLLEKHLRQQQASAAHVPLHPSARPQPSGRLCVPQQVECTPPAGGRQAEPPNISPQQEQQPSCSAAAQRVAQVHADWSLPGCSLEKAKQISRTFVTERRLPVAGGQHQLVHRLSQVAPHARAAERLFPCAKSPPLSQLDPRNPLQLQLIRQQLRQHGKQQPDSTSQPVFQQGHGLRPPPLHAFQQIQQRLLLQAAAQQQLASAGSGTTSKLAPSAVAAAAAAVVRSGALQLLLRQRRSPEDHDKGISGPVAPGFGATDLLRGANPPREAAAATAAAVAAAASGSAQRGGGMVVPSGVASRICTTQASVDSTTPGKGASDGGSGSETCTASRSEKVNSERLRHTCDPGPGSCNLGHGDPNRCTEDSGTCGRTGSRQSDAASATEAPAGVQSLDDSGQPMGGGSTAEVKRRHSFAEAQMPCEETDPLEGSSSTPQATNRAAKPTDFPTSLQCGKVWTKAVPRVEEVSLAEHGAMAMAPKAERDEEERHEKFDVDDVFRYTEDEEASDSVKRRHTLEMPVGWGVTKPVAEATGSGGTFKKVIWVNETVGGIRRQVYCLENTRDWCVQFFRSSDFNAKLLTKTFPETELTKFRAMAAAYNLMPWDCTDSEFRRPQGRPLKRRVFTARDFEEGTAWNYYPPTLLLHPHPTNSSSSARGRRKAEPPLIQASDSRGGTNSLDCSFSGSCASSTFSDSLSCPNETLATCEASFTRRGTRQPCITKVRENSSSPPTVSNEGAVCDGIQDCCTSPTHSSRADSPSAMKSAAAHSPQRASRTLGLPPGLVDCMATLAAAVVRGDGAGQDDGDWWSKEGGEKGEVDGERRSEKGLAKAHWHDRTAAGANAESEGSGGLNEKRQKRLPRWPPGQNAAEEKEATSLLRQLILEQLEENPGECVASWSRTLMPWSGLAVPCTTNTPSPQSGEASAWSSPDGSSDCAASCVSEADGELGAPERLPKRPHQLQSPQILLDSFDNFMRQKHPGVLPPAPSASLGQLFCHLCCAPDRRNALGRRAFSKVLQVVFPDYLEAAVSAQVRSTDSRETKEQNVFRELRRRHQTLENHILVSRVLRALAKKENDEFLCGLLTQCSRQQCQQSTTLEEYTAASAHRRNLEVCSDLAPATPDNSATHAVDRDPSTDDAVASDSGVRSETKNISPPPAPATQLHQERAFSLDMGGHDAGRMAGTTSVRQNTNCEKVHTTQRKSGIRCSVHEIGRECEAGSTRPVCDASVKPNDPTSGECSGMRTVFPNGYEHKRELMNGIVGHRKKRRCEPTPSEVLRVLGWVLNVDDDNETAV</sequence>
<dbReference type="EMBL" id="MIGC01003074">
    <property type="protein sequence ID" value="PHJ19998.1"/>
    <property type="molecule type" value="Genomic_DNA"/>
</dbReference>
<feature type="region of interest" description="Disordered" evidence="1">
    <location>
        <begin position="1133"/>
        <end position="1178"/>
    </location>
</feature>
<feature type="region of interest" description="Disordered" evidence="1">
    <location>
        <begin position="817"/>
        <end position="890"/>
    </location>
</feature>
<reference evidence="2 3" key="1">
    <citation type="journal article" date="2017" name="Int. J. Parasitol.">
        <title>The genome of the protozoan parasite Cystoisospora suis and a reverse vaccinology approach to identify vaccine candidates.</title>
        <authorList>
            <person name="Palmieri N."/>
            <person name="Shrestha A."/>
            <person name="Ruttkowski B."/>
            <person name="Beck T."/>
            <person name="Vogl C."/>
            <person name="Tomley F."/>
            <person name="Blake D.P."/>
            <person name="Joachim A."/>
        </authorList>
    </citation>
    <scope>NUCLEOTIDE SEQUENCE [LARGE SCALE GENOMIC DNA]</scope>
    <source>
        <strain evidence="2 3">Wien I</strain>
    </source>
</reference>
<gene>
    <name evidence="2" type="ORF">CSUI_006157</name>
</gene>
<keyword evidence="3" id="KW-1185">Reference proteome</keyword>
<evidence type="ECO:0000256" key="1">
    <source>
        <dbReference type="SAM" id="MobiDB-lite"/>
    </source>
</evidence>
<organism evidence="2 3">
    <name type="scientific">Cystoisospora suis</name>
    <dbReference type="NCBI Taxonomy" id="483139"/>
    <lineage>
        <taxon>Eukaryota</taxon>
        <taxon>Sar</taxon>
        <taxon>Alveolata</taxon>
        <taxon>Apicomplexa</taxon>
        <taxon>Conoidasida</taxon>
        <taxon>Coccidia</taxon>
        <taxon>Eucoccidiorida</taxon>
        <taxon>Eimeriorina</taxon>
        <taxon>Sarcocystidae</taxon>
        <taxon>Cystoisospora</taxon>
    </lineage>
</organism>
<comment type="caution">
    <text evidence="2">The sequence shown here is derived from an EMBL/GenBank/DDBJ whole genome shotgun (WGS) entry which is preliminary data.</text>
</comment>
<accession>A0A2C6KUG9</accession>
<dbReference type="GeneID" id="94429532"/>
<feature type="compositionally biased region" description="Polar residues" evidence="1">
    <location>
        <begin position="450"/>
        <end position="459"/>
    </location>
</feature>